<dbReference type="Proteomes" id="UP000382577">
    <property type="component" value="Unassembled WGS sequence"/>
</dbReference>
<reference evidence="1 2" key="1">
    <citation type="submission" date="2019-08" db="EMBL/GenBank/DDBJ databases">
        <authorList>
            <person name="Peeters C."/>
        </authorList>
    </citation>
    <scope>NUCLEOTIDE SEQUENCE [LARGE SCALE GENOMIC DNA]</scope>
    <source>
        <strain evidence="1 2">LMG 31113</strain>
    </source>
</reference>
<gene>
    <name evidence="1" type="ORF">PFI31113_00995</name>
</gene>
<dbReference type="AlphaFoldDB" id="A0A5E4SSP8"/>
<dbReference type="EMBL" id="CABPRW010000002">
    <property type="protein sequence ID" value="VVD78727.1"/>
    <property type="molecule type" value="Genomic_DNA"/>
</dbReference>
<dbReference type="OrthoDB" id="5766686at2"/>
<protein>
    <submittedName>
        <fullName evidence="1">Uncharacterized protein</fullName>
    </submittedName>
</protein>
<accession>A0A5E4SSP8</accession>
<name>A0A5E4SSP8_9BURK</name>
<sequence>MAKFVEVRKGARDAGESVNLWFAHCERLKVPYVTVTCRTKLADVEWDHISYPPAVDDLLSAGGSELRDAAIVIFRRHAGSEHAAEFTASDLLVSFRNLEIPAARKAAEELHDLIAAHVAARQAPASALPPHTL</sequence>
<evidence type="ECO:0000313" key="1">
    <source>
        <dbReference type="EMBL" id="VVD78727.1"/>
    </source>
</evidence>
<dbReference type="RefSeq" id="WP_150598937.1">
    <property type="nucleotide sequence ID" value="NZ_CABPRW010000002.1"/>
</dbReference>
<evidence type="ECO:0000313" key="2">
    <source>
        <dbReference type="Proteomes" id="UP000382577"/>
    </source>
</evidence>
<proteinExistence type="predicted"/>
<organism evidence="1 2">
    <name type="scientific">Pandoraea fibrosis</name>
    <dbReference type="NCBI Taxonomy" id="1891094"/>
    <lineage>
        <taxon>Bacteria</taxon>
        <taxon>Pseudomonadati</taxon>
        <taxon>Pseudomonadota</taxon>
        <taxon>Betaproteobacteria</taxon>
        <taxon>Burkholderiales</taxon>
        <taxon>Burkholderiaceae</taxon>
        <taxon>Pandoraea</taxon>
    </lineage>
</organism>